<evidence type="ECO:0000313" key="2">
    <source>
        <dbReference type="Proteomes" id="UP000800036"/>
    </source>
</evidence>
<accession>A0A6A5V8Q6</accession>
<dbReference type="OrthoDB" id="4892971at2759"/>
<proteinExistence type="predicted"/>
<dbReference type="Gene3D" id="3.30.70.100">
    <property type="match status" value="1"/>
</dbReference>
<evidence type="ECO:0008006" key="3">
    <source>
        <dbReference type="Google" id="ProtNLM"/>
    </source>
</evidence>
<reference evidence="1" key="1">
    <citation type="journal article" date="2020" name="Stud. Mycol.">
        <title>101 Dothideomycetes genomes: a test case for predicting lifestyles and emergence of pathogens.</title>
        <authorList>
            <person name="Haridas S."/>
            <person name="Albert R."/>
            <person name="Binder M."/>
            <person name="Bloem J."/>
            <person name="Labutti K."/>
            <person name="Salamov A."/>
            <person name="Andreopoulos B."/>
            <person name="Baker S."/>
            <person name="Barry K."/>
            <person name="Bills G."/>
            <person name="Bluhm B."/>
            <person name="Cannon C."/>
            <person name="Castanera R."/>
            <person name="Culley D."/>
            <person name="Daum C."/>
            <person name="Ezra D."/>
            <person name="Gonzalez J."/>
            <person name="Henrissat B."/>
            <person name="Kuo A."/>
            <person name="Liang C."/>
            <person name="Lipzen A."/>
            <person name="Lutzoni F."/>
            <person name="Magnuson J."/>
            <person name="Mondo S."/>
            <person name="Nolan M."/>
            <person name="Ohm R."/>
            <person name="Pangilinan J."/>
            <person name="Park H.-J."/>
            <person name="Ramirez L."/>
            <person name="Alfaro M."/>
            <person name="Sun H."/>
            <person name="Tritt A."/>
            <person name="Yoshinaga Y."/>
            <person name="Zwiers L.-H."/>
            <person name="Turgeon B."/>
            <person name="Goodwin S."/>
            <person name="Spatafora J."/>
            <person name="Crous P."/>
            <person name="Grigoriev I."/>
        </authorList>
    </citation>
    <scope>NUCLEOTIDE SEQUENCE</scope>
    <source>
        <strain evidence="1">CBS 107.79</strain>
    </source>
</reference>
<gene>
    <name evidence="1" type="ORF">BU23DRAFT_414053</name>
</gene>
<sequence>GAQTGVLYPRKENANFDMDYYLSKHMPFCERTWKPYGPVSWRVAKLGPEYPYT</sequence>
<dbReference type="EMBL" id="ML976680">
    <property type="protein sequence ID" value="KAF1973495.1"/>
    <property type="molecule type" value="Genomic_DNA"/>
</dbReference>
<feature type="non-terminal residue" evidence="1">
    <location>
        <position position="1"/>
    </location>
</feature>
<dbReference type="Proteomes" id="UP000800036">
    <property type="component" value="Unassembled WGS sequence"/>
</dbReference>
<evidence type="ECO:0000313" key="1">
    <source>
        <dbReference type="EMBL" id="KAF1973495.1"/>
    </source>
</evidence>
<dbReference type="AlphaFoldDB" id="A0A6A5V8Q6"/>
<feature type="non-terminal residue" evidence="1">
    <location>
        <position position="53"/>
    </location>
</feature>
<name>A0A6A5V8Q6_9PLEO</name>
<keyword evidence="2" id="KW-1185">Reference proteome</keyword>
<organism evidence="1 2">
    <name type="scientific">Bimuria novae-zelandiae CBS 107.79</name>
    <dbReference type="NCBI Taxonomy" id="1447943"/>
    <lineage>
        <taxon>Eukaryota</taxon>
        <taxon>Fungi</taxon>
        <taxon>Dikarya</taxon>
        <taxon>Ascomycota</taxon>
        <taxon>Pezizomycotina</taxon>
        <taxon>Dothideomycetes</taxon>
        <taxon>Pleosporomycetidae</taxon>
        <taxon>Pleosporales</taxon>
        <taxon>Massarineae</taxon>
        <taxon>Didymosphaeriaceae</taxon>
        <taxon>Bimuria</taxon>
    </lineage>
</organism>
<protein>
    <recommendedName>
        <fullName evidence="3">EthD domain-containing protein</fullName>
    </recommendedName>
</protein>